<feature type="domain" description="DUF3955" evidence="2">
    <location>
        <begin position="5"/>
        <end position="60"/>
    </location>
</feature>
<reference evidence="3 4" key="1">
    <citation type="submission" date="2021-01" db="EMBL/GenBank/DDBJ databases">
        <title>Genomic Encyclopedia of Type Strains, Phase IV (KMG-IV): sequencing the most valuable type-strain genomes for metagenomic binning, comparative biology and taxonomic classification.</title>
        <authorList>
            <person name="Goeker M."/>
        </authorList>
    </citation>
    <scope>NUCLEOTIDE SEQUENCE [LARGE SCALE GENOMIC DNA]</scope>
    <source>
        <strain evidence="3 4">DSM 105453</strain>
    </source>
</reference>
<organism evidence="3 4">
    <name type="scientific">Siminovitchia thermophila</name>
    <dbReference type="NCBI Taxonomy" id="1245522"/>
    <lineage>
        <taxon>Bacteria</taxon>
        <taxon>Bacillati</taxon>
        <taxon>Bacillota</taxon>
        <taxon>Bacilli</taxon>
        <taxon>Bacillales</taxon>
        <taxon>Bacillaceae</taxon>
        <taxon>Siminovitchia</taxon>
    </lineage>
</organism>
<dbReference type="RefSeq" id="WP_077111116.1">
    <property type="nucleotide sequence ID" value="NZ_JAFBFH010000004.1"/>
</dbReference>
<keyword evidence="1" id="KW-0812">Transmembrane</keyword>
<name>A0ABS2R2W0_9BACI</name>
<sequence>MKKRFLLALLPIVAGVICLISYEVIGAEVEADGTLKEPFFLIPISFLLLFSGIAALLFVTIVTAIQRGKHD</sequence>
<dbReference type="Proteomes" id="UP000823485">
    <property type="component" value="Unassembled WGS sequence"/>
</dbReference>
<evidence type="ECO:0000313" key="4">
    <source>
        <dbReference type="Proteomes" id="UP000823485"/>
    </source>
</evidence>
<keyword evidence="4" id="KW-1185">Reference proteome</keyword>
<evidence type="ECO:0000313" key="3">
    <source>
        <dbReference type="EMBL" id="MBM7713972.1"/>
    </source>
</evidence>
<evidence type="ECO:0000259" key="2">
    <source>
        <dbReference type="Pfam" id="PF13127"/>
    </source>
</evidence>
<evidence type="ECO:0000256" key="1">
    <source>
        <dbReference type="SAM" id="Phobius"/>
    </source>
</evidence>
<proteinExistence type="predicted"/>
<comment type="caution">
    <text evidence="3">The sequence shown here is derived from an EMBL/GenBank/DDBJ whole genome shotgun (WGS) entry which is preliminary data.</text>
</comment>
<dbReference type="InterPro" id="IPR025016">
    <property type="entry name" value="DUF3955"/>
</dbReference>
<keyword evidence="1" id="KW-0472">Membrane</keyword>
<gene>
    <name evidence="3" type="ORF">JOC94_000942</name>
</gene>
<accession>A0ABS2R2W0</accession>
<protein>
    <recommendedName>
        <fullName evidence="2">DUF3955 domain-containing protein</fullName>
    </recommendedName>
</protein>
<dbReference type="Pfam" id="PF13127">
    <property type="entry name" value="DUF3955"/>
    <property type="match status" value="1"/>
</dbReference>
<dbReference type="EMBL" id="JAFBFH010000004">
    <property type="protein sequence ID" value="MBM7713972.1"/>
    <property type="molecule type" value="Genomic_DNA"/>
</dbReference>
<feature type="transmembrane region" description="Helical" evidence="1">
    <location>
        <begin position="42"/>
        <end position="65"/>
    </location>
</feature>
<keyword evidence="1" id="KW-1133">Transmembrane helix</keyword>